<dbReference type="EMBL" id="CCFA01004469">
    <property type="protein sequence ID" value="CDS01733.1"/>
    <property type="molecule type" value="Genomic_DNA"/>
</dbReference>
<organism evidence="2 3">
    <name type="scientific">Sporisorium scitamineum</name>
    <dbReference type="NCBI Taxonomy" id="49012"/>
    <lineage>
        <taxon>Eukaryota</taxon>
        <taxon>Fungi</taxon>
        <taxon>Dikarya</taxon>
        <taxon>Basidiomycota</taxon>
        <taxon>Ustilaginomycotina</taxon>
        <taxon>Ustilaginomycetes</taxon>
        <taxon>Ustilaginales</taxon>
        <taxon>Ustilaginaceae</taxon>
        <taxon>Sporisorium</taxon>
    </lineage>
</organism>
<dbReference type="SUPFAM" id="SSF56801">
    <property type="entry name" value="Acetyl-CoA synthetase-like"/>
    <property type="match status" value="1"/>
</dbReference>
<dbReference type="SUPFAM" id="SSF52777">
    <property type="entry name" value="CoA-dependent acyltransferases"/>
    <property type="match status" value="1"/>
</dbReference>
<dbReference type="GO" id="GO:0016874">
    <property type="term" value="F:ligase activity"/>
    <property type="evidence" value="ECO:0007669"/>
    <property type="project" value="UniProtKB-KW"/>
</dbReference>
<gene>
    <name evidence="2" type="primary">SSCI73430.1</name>
</gene>
<sequence length="397" mass="44635">MDSNIDSLDATFRDYVVWHRNGAFDADAYAQAKQHWQGRLPTLPLAPILPLRSSGSDQLQFTSVHHLEHTFSEQFWPDFVSNCKQHRLLPSSVLMTSLVDVLRLWSQDNYFTINTTLFNRQYVDEQIDQVIGDFTEGILFQTPDEEELIGGDSTRSTSFAARCTHVQRQLLSDISYSQYSSIEVIRDLQRHRPGCLMPVVFTCVLPPGHSTTEQGKDKIEAHSSSLDFDFELAGRKTQTSQVMLDFQVFPSLDGKNIELHLDYMDVFEPAVVHELFGVFASGLERSIAAGLEANSDSSWDRFASFAQLSADHLKPRSEANATDRVSICKEVLDLPDHESMLTDGFVRMAQEHPDRVAIQAIDGIITYGKLLEQAAHAANRIEKILASSVQDVPAVRC</sequence>
<name>A0A0F7S240_9BASI</name>
<evidence type="ECO:0000313" key="2">
    <source>
        <dbReference type="EMBL" id="CDS01733.1"/>
    </source>
</evidence>
<dbReference type="PANTHER" id="PTHR45527">
    <property type="entry name" value="NONRIBOSOMAL PEPTIDE SYNTHETASE"/>
    <property type="match status" value="1"/>
</dbReference>
<dbReference type="GO" id="GO:0043041">
    <property type="term" value="P:amino acid activation for nonribosomal peptide biosynthetic process"/>
    <property type="evidence" value="ECO:0007669"/>
    <property type="project" value="TreeGrafter"/>
</dbReference>
<evidence type="ECO:0000313" key="3">
    <source>
        <dbReference type="Proteomes" id="UP000242770"/>
    </source>
</evidence>
<dbReference type="GO" id="GO:0031177">
    <property type="term" value="F:phosphopantetheine binding"/>
    <property type="evidence" value="ECO:0007669"/>
    <property type="project" value="TreeGrafter"/>
</dbReference>
<dbReference type="AlphaFoldDB" id="A0A0F7S240"/>
<protein>
    <submittedName>
        <fullName evidence="2">Uncharacterized protein</fullName>
    </submittedName>
</protein>
<dbReference type="GO" id="GO:0005737">
    <property type="term" value="C:cytoplasm"/>
    <property type="evidence" value="ECO:0007669"/>
    <property type="project" value="TreeGrafter"/>
</dbReference>
<accession>A0A0F7S240</accession>
<keyword evidence="3" id="KW-1185">Reference proteome</keyword>
<dbReference type="STRING" id="49012.A0A0F7S240"/>
<evidence type="ECO:0000256" key="1">
    <source>
        <dbReference type="ARBA" id="ARBA00022598"/>
    </source>
</evidence>
<reference evidence="3" key="1">
    <citation type="submission" date="2014-06" db="EMBL/GenBank/DDBJ databases">
        <authorList>
            <person name="Berkman P.J."/>
        </authorList>
    </citation>
    <scope>NUCLEOTIDE SEQUENCE [LARGE SCALE GENOMIC DNA]</scope>
</reference>
<keyword evidence="1" id="KW-0436">Ligase</keyword>
<dbReference type="Proteomes" id="UP000242770">
    <property type="component" value="Unassembled WGS sequence"/>
</dbReference>
<dbReference type="Gene3D" id="3.30.559.30">
    <property type="entry name" value="Nonribosomal peptide synthetase, condensation domain"/>
    <property type="match status" value="1"/>
</dbReference>
<proteinExistence type="predicted"/>
<dbReference type="GO" id="GO:0044550">
    <property type="term" value="P:secondary metabolite biosynthetic process"/>
    <property type="evidence" value="ECO:0007669"/>
    <property type="project" value="TreeGrafter"/>
</dbReference>
<dbReference type="PANTHER" id="PTHR45527:SF10">
    <property type="entry name" value="PYOCHELIN SYNTHASE PCHF"/>
    <property type="match status" value="1"/>
</dbReference>